<accession>A0A369TEE1</accession>
<keyword evidence="2" id="KW-1185">Reference proteome</keyword>
<dbReference type="Proteomes" id="UP000253941">
    <property type="component" value="Unassembled WGS sequence"/>
</dbReference>
<proteinExistence type="predicted"/>
<dbReference type="SUPFAM" id="SSF53850">
    <property type="entry name" value="Periplasmic binding protein-like II"/>
    <property type="match status" value="1"/>
</dbReference>
<dbReference type="PANTHER" id="PTHR35841">
    <property type="entry name" value="PHOSPHONATES-BINDING PERIPLASMIC PROTEIN"/>
    <property type="match status" value="1"/>
</dbReference>
<comment type="caution">
    <text evidence="1">The sequence shown here is derived from an EMBL/GenBank/DDBJ whole genome shotgun (WGS) entry which is preliminary data.</text>
</comment>
<dbReference type="Gene3D" id="3.40.190.10">
    <property type="entry name" value="Periplasmic binding protein-like II"/>
    <property type="match status" value="1"/>
</dbReference>
<evidence type="ECO:0000313" key="2">
    <source>
        <dbReference type="Proteomes" id="UP000253941"/>
    </source>
</evidence>
<dbReference type="RefSeq" id="WP_114580222.1">
    <property type="nucleotide sequence ID" value="NZ_QPMH01000001.1"/>
</dbReference>
<dbReference type="EMBL" id="QPMH01000001">
    <property type="protein sequence ID" value="RDD63709.1"/>
    <property type="molecule type" value="Genomic_DNA"/>
</dbReference>
<name>A0A369TEE1_9PROT</name>
<protein>
    <submittedName>
        <fullName evidence="1">Phosphate ABC transporter substrate-binding protein</fullName>
    </submittedName>
</protein>
<gene>
    <name evidence="1" type="ORF">DRB17_00565</name>
</gene>
<sequence>MAAIAGLPMYDLPGVSVWQTAWWYGLARHFRAAGLADVPRSLTRASCAADIWGHPRLLFAQTCGYPLTHGFAGKLRVVATPCYNAPGCAGSDYASAIVVRSDSPARTIAEVIGGRCAINEPGSQSGCNALRAAVAPHCGTGPAFREQVATGTHLASIRAVAQGRADVCAVDAVTHALLARHRAEALAGTRVLTYTERVPGLPYVTRAEVGDDIVARLREGLSAALKDPDLAEVREALLISGAEEREASDYGRILDMERHALARCPALAVEPCPAP</sequence>
<dbReference type="AlphaFoldDB" id="A0A369TEE1"/>
<reference evidence="1 2" key="1">
    <citation type="submission" date="2018-07" db="EMBL/GenBank/DDBJ databases">
        <title>Venubactetium sediminum gen. nov., sp. nov., isolated from a marine solar saltern.</title>
        <authorList>
            <person name="Wang S."/>
        </authorList>
    </citation>
    <scope>NUCLEOTIDE SEQUENCE [LARGE SCALE GENOMIC DNA]</scope>
    <source>
        <strain evidence="1 2">WD2A32</strain>
    </source>
</reference>
<dbReference type="Pfam" id="PF12974">
    <property type="entry name" value="Phosphonate-bd"/>
    <property type="match status" value="1"/>
</dbReference>
<evidence type="ECO:0000313" key="1">
    <source>
        <dbReference type="EMBL" id="RDD63709.1"/>
    </source>
</evidence>
<dbReference type="PANTHER" id="PTHR35841:SF1">
    <property type="entry name" value="PHOSPHONATES-BINDING PERIPLASMIC PROTEIN"/>
    <property type="match status" value="1"/>
</dbReference>
<organism evidence="1 2">
    <name type="scientific">Ferruginivarius sediminum</name>
    <dbReference type="NCBI Taxonomy" id="2661937"/>
    <lineage>
        <taxon>Bacteria</taxon>
        <taxon>Pseudomonadati</taxon>
        <taxon>Pseudomonadota</taxon>
        <taxon>Alphaproteobacteria</taxon>
        <taxon>Rhodospirillales</taxon>
        <taxon>Rhodospirillaceae</taxon>
        <taxon>Ferruginivarius</taxon>
    </lineage>
</organism>